<evidence type="ECO:0000256" key="1">
    <source>
        <dbReference type="ARBA" id="ARBA00001966"/>
    </source>
</evidence>
<evidence type="ECO:0000313" key="7">
    <source>
        <dbReference type="EMBL" id="MBB5225367.1"/>
    </source>
</evidence>
<dbReference type="NCBIfam" id="TIGR04038">
    <property type="entry name" value="tatD_link_rSAM"/>
    <property type="match status" value="1"/>
</dbReference>
<dbReference type="InterPro" id="IPR023821">
    <property type="entry name" value="rSAM_TatD-assoc"/>
</dbReference>
<dbReference type="SUPFAM" id="SSF102114">
    <property type="entry name" value="Radical SAM enzymes"/>
    <property type="match status" value="1"/>
</dbReference>
<comment type="caution">
    <text evidence="7">The sequence shown here is derived from an EMBL/GenBank/DDBJ whole genome shotgun (WGS) entry which is preliminary data.</text>
</comment>
<organism evidence="7 8">
    <name type="scientific">Treponema ruminis</name>
    <dbReference type="NCBI Taxonomy" id="744515"/>
    <lineage>
        <taxon>Bacteria</taxon>
        <taxon>Pseudomonadati</taxon>
        <taxon>Spirochaetota</taxon>
        <taxon>Spirochaetia</taxon>
        <taxon>Spirochaetales</taxon>
        <taxon>Treponemataceae</taxon>
        <taxon>Treponema</taxon>
    </lineage>
</organism>
<dbReference type="CDD" id="cd01335">
    <property type="entry name" value="Radical_SAM"/>
    <property type="match status" value="1"/>
</dbReference>
<dbReference type="InterPro" id="IPR007197">
    <property type="entry name" value="rSAM"/>
</dbReference>
<evidence type="ECO:0000256" key="5">
    <source>
        <dbReference type="ARBA" id="ARBA00023014"/>
    </source>
</evidence>
<dbReference type="Pfam" id="PF04055">
    <property type="entry name" value="Radical_SAM"/>
    <property type="match status" value="1"/>
</dbReference>
<dbReference type="InterPro" id="IPR058240">
    <property type="entry name" value="rSAM_sf"/>
</dbReference>
<proteinExistence type="predicted"/>
<dbReference type="GO" id="GO:0003824">
    <property type="term" value="F:catalytic activity"/>
    <property type="evidence" value="ECO:0007669"/>
    <property type="project" value="InterPro"/>
</dbReference>
<dbReference type="SFLD" id="SFLDS00029">
    <property type="entry name" value="Radical_SAM"/>
    <property type="match status" value="1"/>
</dbReference>
<dbReference type="GO" id="GO:0046872">
    <property type="term" value="F:metal ion binding"/>
    <property type="evidence" value="ECO:0007669"/>
    <property type="project" value="UniProtKB-KW"/>
</dbReference>
<keyword evidence="5" id="KW-0411">Iron-sulfur</keyword>
<evidence type="ECO:0000259" key="6">
    <source>
        <dbReference type="PROSITE" id="PS51918"/>
    </source>
</evidence>
<keyword evidence="2" id="KW-0949">S-adenosyl-L-methionine</keyword>
<dbReference type="InterPro" id="IPR050377">
    <property type="entry name" value="Radical_SAM_PqqE_MftC-like"/>
</dbReference>
<dbReference type="Gene3D" id="3.20.20.70">
    <property type="entry name" value="Aldolase class I"/>
    <property type="match status" value="1"/>
</dbReference>
<dbReference type="PANTHER" id="PTHR11228:SF7">
    <property type="entry name" value="PQQA PEPTIDE CYCLASE"/>
    <property type="match status" value="1"/>
</dbReference>
<dbReference type="PROSITE" id="PS51918">
    <property type="entry name" value="RADICAL_SAM"/>
    <property type="match status" value="1"/>
</dbReference>
<evidence type="ECO:0000313" key="8">
    <source>
        <dbReference type="Proteomes" id="UP000518887"/>
    </source>
</evidence>
<evidence type="ECO:0000256" key="3">
    <source>
        <dbReference type="ARBA" id="ARBA00022723"/>
    </source>
</evidence>
<dbReference type="InterPro" id="IPR013785">
    <property type="entry name" value="Aldolase_TIM"/>
</dbReference>
<dbReference type="Proteomes" id="UP000518887">
    <property type="component" value="Unassembled WGS sequence"/>
</dbReference>
<dbReference type="PANTHER" id="PTHR11228">
    <property type="entry name" value="RADICAL SAM DOMAIN PROTEIN"/>
    <property type="match status" value="1"/>
</dbReference>
<keyword evidence="8" id="KW-1185">Reference proteome</keyword>
<feature type="domain" description="Radical SAM core" evidence="6">
    <location>
        <begin position="9"/>
        <end position="212"/>
    </location>
</feature>
<sequence>MKKGMTIIYPEYNGLYINLTNRCPCACTFCIRQRASGAEFDNVETLWLEREPTAREVIEAIKAESKTERFKSYKEFVFCGYGEPTEALDVLLEVAAFLKENFTLPVRINTNGLGNLVNKKDIVPLLAGKIDAISISLNSSNPEIYEKTVRPVFKEKAFPEMLKFAQEAGKVIPKVIMSTVETTITKEDEEECSRLCQKLGVSHRIRKFIDLK</sequence>
<comment type="cofactor">
    <cofactor evidence="1">
        <name>[4Fe-4S] cluster</name>
        <dbReference type="ChEBI" id="CHEBI:49883"/>
    </cofactor>
</comment>
<dbReference type="RefSeq" id="WP_246462715.1">
    <property type="nucleotide sequence ID" value="NZ_CP031518.1"/>
</dbReference>
<keyword evidence="3" id="KW-0479">Metal-binding</keyword>
<evidence type="ECO:0000256" key="4">
    <source>
        <dbReference type="ARBA" id="ARBA00023004"/>
    </source>
</evidence>
<dbReference type="AlphaFoldDB" id="A0A7W8G7N8"/>
<keyword evidence="4" id="KW-0408">Iron</keyword>
<evidence type="ECO:0000256" key="2">
    <source>
        <dbReference type="ARBA" id="ARBA00022691"/>
    </source>
</evidence>
<gene>
    <name evidence="7" type="ORF">HNP76_000711</name>
</gene>
<dbReference type="GO" id="GO:0051536">
    <property type="term" value="F:iron-sulfur cluster binding"/>
    <property type="evidence" value="ECO:0007669"/>
    <property type="project" value="UniProtKB-KW"/>
</dbReference>
<dbReference type="EMBL" id="JACHFQ010000002">
    <property type="protein sequence ID" value="MBB5225367.1"/>
    <property type="molecule type" value="Genomic_DNA"/>
</dbReference>
<dbReference type="SFLD" id="SFLDG01111">
    <property type="entry name" value="Uncharacterised_Radical_SAM_Su"/>
    <property type="match status" value="1"/>
</dbReference>
<reference evidence="7 8" key="1">
    <citation type="submission" date="2020-08" db="EMBL/GenBank/DDBJ databases">
        <title>Genomic Encyclopedia of Type Strains, Phase IV (KMG-IV): sequencing the most valuable type-strain genomes for metagenomic binning, comparative biology and taxonomic classification.</title>
        <authorList>
            <person name="Goeker M."/>
        </authorList>
    </citation>
    <scope>NUCLEOTIDE SEQUENCE [LARGE SCALE GENOMIC DNA]</scope>
    <source>
        <strain evidence="7 8">DSM 103462</strain>
    </source>
</reference>
<protein>
    <submittedName>
        <fullName evidence="7">TatD family-associated radical SAM protein</fullName>
    </submittedName>
</protein>
<accession>A0A7W8G7N8</accession>
<name>A0A7W8G7N8_9SPIR</name>